<dbReference type="InterPro" id="IPR005399">
    <property type="entry name" value="K_chnl_volt-dep_bsu_KCNAB-rel"/>
</dbReference>
<evidence type="ECO:0000256" key="1">
    <source>
        <dbReference type="ARBA" id="ARBA00006515"/>
    </source>
</evidence>
<dbReference type="InterPro" id="IPR036812">
    <property type="entry name" value="NAD(P)_OxRdtase_dom_sf"/>
</dbReference>
<evidence type="ECO:0000256" key="2">
    <source>
        <dbReference type="ARBA" id="ARBA00022857"/>
    </source>
</evidence>
<dbReference type="PANTHER" id="PTHR43150:SF2">
    <property type="entry name" value="HYPERKINETIC, ISOFORM M"/>
    <property type="match status" value="1"/>
</dbReference>
<evidence type="ECO:0000313" key="5">
    <source>
        <dbReference type="EMBL" id="KXS14043.1"/>
    </source>
</evidence>
<dbReference type="CDD" id="cd19143">
    <property type="entry name" value="AKR_AKR6C1_2"/>
    <property type="match status" value="1"/>
</dbReference>
<name>A0A139AC90_GONPJ</name>
<dbReference type="Gene3D" id="3.20.20.100">
    <property type="entry name" value="NADP-dependent oxidoreductase domain"/>
    <property type="match status" value="1"/>
</dbReference>
<evidence type="ECO:0000313" key="6">
    <source>
        <dbReference type="Proteomes" id="UP000070544"/>
    </source>
</evidence>
<evidence type="ECO:0000256" key="3">
    <source>
        <dbReference type="ARBA" id="ARBA00023002"/>
    </source>
</evidence>
<dbReference type="STRING" id="1344416.A0A139AC90"/>
<proteinExistence type="inferred from homology"/>
<comment type="similarity">
    <text evidence="1">Belongs to the shaker potassium channel beta subunit family.</text>
</comment>
<dbReference type="Proteomes" id="UP000070544">
    <property type="component" value="Unassembled WGS sequence"/>
</dbReference>
<organism evidence="5 6">
    <name type="scientific">Gonapodya prolifera (strain JEL478)</name>
    <name type="common">Monoblepharis prolifera</name>
    <dbReference type="NCBI Taxonomy" id="1344416"/>
    <lineage>
        <taxon>Eukaryota</taxon>
        <taxon>Fungi</taxon>
        <taxon>Fungi incertae sedis</taxon>
        <taxon>Chytridiomycota</taxon>
        <taxon>Chytridiomycota incertae sedis</taxon>
        <taxon>Monoblepharidomycetes</taxon>
        <taxon>Monoblepharidales</taxon>
        <taxon>Gonapodyaceae</taxon>
        <taxon>Gonapodya</taxon>
    </lineage>
</organism>
<dbReference type="PANTHER" id="PTHR43150">
    <property type="entry name" value="HYPERKINETIC, ISOFORM M"/>
    <property type="match status" value="1"/>
</dbReference>
<dbReference type="GO" id="GO:0016491">
    <property type="term" value="F:oxidoreductase activity"/>
    <property type="evidence" value="ECO:0007669"/>
    <property type="project" value="UniProtKB-KW"/>
</dbReference>
<reference evidence="5 6" key="1">
    <citation type="journal article" date="2015" name="Genome Biol. Evol.">
        <title>Phylogenomic analyses indicate that early fungi evolved digesting cell walls of algal ancestors of land plants.</title>
        <authorList>
            <person name="Chang Y."/>
            <person name="Wang S."/>
            <person name="Sekimoto S."/>
            <person name="Aerts A.L."/>
            <person name="Choi C."/>
            <person name="Clum A."/>
            <person name="LaButti K.M."/>
            <person name="Lindquist E.A."/>
            <person name="Yee Ngan C."/>
            <person name="Ohm R.A."/>
            <person name="Salamov A.A."/>
            <person name="Grigoriev I.V."/>
            <person name="Spatafora J.W."/>
            <person name="Berbee M.L."/>
        </authorList>
    </citation>
    <scope>NUCLEOTIDE SEQUENCE [LARGE SCALE GENOMIC DNA]</scope>
    <source>
        <strain evidence="5 6">JEL478</strain>
    </source>
</reference>
<dbReference type="SUPFAM" id="SSF51430">
    <property type="entry name" value="NAD(P)-linked oxidoreductase"/>
    <property type="match status" value="1"/>
</dbReference>
<keyword evidence="2" id="KW-0521">NADP</keyword>
<feature type="domain" description="NADP-dependent oxidoreductase" evidence="4">
    <location>
        <begin position="16"/>
        <end position="323"/>
    </location>
</feature>
<evidence type="ECO:0000259" key="4">
    <source>
        <dbReference type="Pfam" id="PF00248"/>
    </source>
</evidence>
<dbReference type="AlphaFoldDB" id="A0A139AC90"/>
<keyword evidence="6" id="KW-1185">Reference proteome</keyword>
<dbReference type="OrthoDB" id="1720422at2759"/>
<gene>
    <name evidence="5" type="ORF">M427DRAFT_70931</name>
</gene>
<dbReference type="Pfam" id="PF00248">
    <property type="entry name" value="Aldo_ket_red"/>
    <property type="match status" value="1"/>
</dbReference>
<dbReference type="InterPro" id="IPR023210">
    <property type="entry name" value="NADP_OxRdtase_dom"/>
</dbReference>
<sequence length="336" mass="37436">MEYRRLGKAGIRVSALSLGGWVTYGKQVGDDVAQQCIEEAWNHGVNFFDTAEVYADGRSEIDMGKAFKNLGLKRSDLVIATKLFWGGKGVNDQGLSRKHIIEGTKASLERLGTDYVDLIFAHRPDNETPIEETVRAFNYLIDHGLAFYWGTSEWSAQQITEAHRVADRLGLVGPSMEQPQYNMFERERFEKEYAPLYRDFGMGTTIWSPLASGVLSGKYNSLTVPAGSRFALDDALMKSIANRYFATEEGKVKIEKTRALLPIAEQVGGTTAQLALAWCLKNPNVSTVITGASRKEQVTENMGALKLVDKLSPDVLEKIEKILSNKPDTAFPLFRR</sequence>
<protein>
    <submittedName>
        <fullName evidence="5">Aldo/keto reductase</fullName>
    </submittedName>
</protein>
<accession>A0A139AC90</accession>
<dbReference type="PRINTS" id="PR01577">
    <property type="entry name" value="KCNABCHANNEL"/>
</dbReference>
<dbReference type="EMBL" id="KQ965772">
    <property type="protein sequence ID" value="KXS14043.1"/>
    <property type="molecule type" value="Genomic_DNA"/>
</dbReference>
<dbReference type="OMA" id="CQPYYNL"/>
<keyword evidence="3" id="KW-0560">Oxidoreductase</keyword>